<keyword evidence="2 4" id="KW-0238">DNA-binding</keyword>
<dbReference type="GO" id="GO:0003700">
    <property type="term" value="F:DNA-binding transcription factor activity"/>
    <property type="evidence" value="ECO:0007669"/>
    <property type="project" value="TreeGrafter"/>
</dbReference>
<evidence type="ECO:0000313" key="6">
    <source>
        <dbReference type="EMBL" id="MCW6534157.1"/>
    </source>
</evidence>
<dbReference type="PANTHER" id="PTHR30055">
    <property type="entry name" value="HTH-TYPE TRANSCRIPTIONAL REGULATOR RUTR"/>
    <property type="match status" value="1"/>
</dbReference>
<protein>
    <submittedName>
        <fullName evidence="6">TetR family transcriptional regulator</fullName>
    </submittedName>
</protein>
<dbReference type="PANTHER" id="PTHR30055:SF234">
    <property type="entry name" value="HTH-TYPE TRANSCRIPTIONAL REGULATOR BETI"/>
    <property type="match status" value="1"/>
</dbReference>
<evidence type="ECO:0000256" key="2">
    <source>
        <dbReference type="ARBA" id="ARBA00023125"/>
    </source>
</evidence>
<organism evidence="6 7">
    <name type="scientific">Sphingomonas lycopersici</name>
    <dbReference type="NCBI Taxonomy" id="2951807"/>
    <lineage>
        <taxon>Bacteria</taxon>
        <taxon>Pseudomonadati</taxon>
        <taxon>Pseudomonadota</taxon>
        <taxon>Alphaproteobacteria</taxon>
        <taxon>Sphingomonadales</taxon>
        <taxon>Sphingomonadaceae</taxon>
        <taxon>Sphingomonas</taxon>
    </lineage>
</organism>
<dbReference type="RefSeq" id="WP_265268098.1">
    <property type="nucleotide sequence ID" value="NZ_JANFAV010000002.1"/>
</dbReference>
<dbReference type="EMBL" id="JANFAV010000002">
    <property type="protein sequence ID" value="MCW6534157.1"/>
    <property type="molecule type" value="Genomic_DNA"/>
</dbReference>
<comment type="caution">
    <text evidence="6">The sequence shown here is derived from an EMBL/GenBank/DDBJ whole genome shotgun (WGS) entry which is preliminary data.</text>
</comment>
<feature type="DNA-binding region" description="H-T-H motif" evidence="4">
    <location>
        <begin position="26"/>
        <end position="45"/>
    </location>
</feature>
<dbReference type="PROSITE" id="PS50977">
    <property type="entry name" value="HTH_TETR_2"/>
    <property type="match status" value="2"/>
</dbReference>
<evidence type="ECO:0000256" key="1">
    <source>
        <dbReference type="ARBA" id="ARBA00023015"/>
    </source>
</evidence>
<dbReference type="InterPro" id="IPR009057">
    <property type="entry name" value="Homeodomain-like_sf"/>
</dbReference>
<feature type="domain" description="HTH tetR-type" evidence="5">
    <location>
        <begin position="3"/>
        <end position="63"/>
    </location>
</feature>
<gene>
    <name evidence="6" type="ORF">NEE01_05090</name>
</gene>
<dbReference type="PRINTS" id="PR00455">
    <property type="entry name" value="HTHTETR"/>
</dbReference>
<dbReference type="GO" id="GO:0000976">
    <property type="term" value="F:transcription cis-regulatory region binding"/>
    <property type="evidence" value="ECO:0007669"/>
    <property type="project" value="TreeGrafter"/>
</dbReference>
<evidence type="ECO:0000256" key="3">
    <source>
        <dbReference type="ARBA" id="ARBA00023163"/>
    </source>
</evidence>
<proteinExistence type="predicted"/>
<reference evidence="6" key="1">
    <citation type="submission" date="2022-06" db="EMBL/GenBank/DDBJ databases">
        <title>Sphingomonas sp. nov. isolated from rhizosphere soil of tomato.</title>
        <authorList>
            <person name="Dong H."/>
            <person name="Gao R."/>
        </authorList>
    </citation>
    <scope>NUCLEOTIDE SEQUENCE</scope>
    <source>
        <strain evidence="6">MMSM24</strain>
    </source>
</reference>
<feature type="domain" description="HTH tetR-type" evidence="5">
    <location>
        <begin position="212"/>
        <end position="272"/>
    </location>
</feature>
<evidence type="ECO:0000259" key="5">
    <source>
        <dbReference type="PROSITE" id="PS50977"/>
    </source>
</evidence>
<dbReference type="Gene3D" id="1.10.357.10">
    <property type="entry name" value="Tetracycline Repressor, domain 2"/>
    <property type="match status" value="2"/>
</dbReference>
<evidence type="ECO:0000256" key="4">
    <source>
        <dbReference type="PROSITE-ProRule" id="PRU00335"/>
    </source>
</evidence>
<sequence>MASNQAEHILSTAARLALDHGLGALTMRAVASAAGVSSSAIVYHFQTREGLLVAILEYLAESIAAGRDRLAGAFDDEQRAVAGPAAGVAAILCRMVDEQGLASITVSEIARLLRGTEMDQAVQAAMAGANQRAAHFWQALPLLAQEDSQAREIWAAFGQGVLALAMLDRSPVARNARVIRLTARLADRLAGREVVVLPASDAPQPLAALVRPAGKQQIVDATIRLSGEGGIEALTHRKIAAAAGLSVASTTYFYPTKEDIIVDAAYDVQARAMNAVINQSVAPPSFMSRITLDDRQEERAEMATLSAFMAAAVRNPELLPLAEVLRRTRGIDGARWLAARGYHATDRLDGIVWAAVTSFLAQHALLLPAAERVAFLDDFSDAWLRRLFG</sequence>
<dbReference type="InterPro" id="IPR001647">
    <property type="entry name" value="HTH_TetR"/>
</dbReference>
<dbReference type="AlphaFoldDB" id="A0AA41Z505"/>
<accession>A0AA41Z505</accession>
<name>A0AA41Z505_9SPHN</name>
<keyword evidence="1" id="KW-0805">Transcription regulation</keyword>
<feature type="DNA-binding region" description="H-T-H motif" evidence="4">
    <location>
        <begin position="235"/>
        <end position="254"/>
    </location>
</feature>
<dbReference type="SUPFAM" id="SSF46689">
    <property type="entry name" value="Homeodomain-like"/>
    <property type="match status" value="2"/>
</dbReference>
<keyword evidence="3" id="KW-0804">Transcription</keyword>
<evidence type="ECO:0000313" key="7">
    <source>
        <dbReference type="Proteomes" id="UP001165565"/>
    </source>
</evidence>
<dbReference type="Proteomes" id="UP001165565">
    <property type="component" value="Unassembled WGS sequence"/>
</dbReference>
<dbReference type="Pfam" id="PF00440">
    <property type="entry name" value="TetR_N"/>
    <property type="match status" value="2"/>
</dbReference>
<dbReference type="InterPro" id="IPR050109">
    <property type="entry name" value="HTH-type_TetR-like_transc_reg"/>
</dbReference>
<keyword evidence="7" id="KW-1185">Reference proteome</keyword>